<accession>A0A4S4D3N8</accession>
<dbReference type="GO" id="GO:0043531">
    <property type="term" value="F:ADP binding"/>
    <property type="evidence" value="ECO:0007669"/>
    <property type="project" value="InterPro"/>
</dbReference>
<sequence>MVPNGFDGLVMIKPFTLMLATIALLYASSRAYMFLKNKFISDFEKAKGKEFIEFPLRLHFVEISEVFHQKRIDPWTPIGLKDPLYDLKFALADCVMKLLCIKNELLQNMSDVDVADIADERLSSSSLIRGGSGKTTLAQMVFHSCNVQESFSLMSWVELPQHPDLRSVVLAILECLESDFSLSGNTSDLDDHLHNMYLYLFSKKYLIVLDNMWPASSDDLNFNKMYITPLWNGLPRGSGVQN</sequence>
<reference evidence="4 5" key="1">
    <citation type="journal article" date="2018" name="Proc. Natl. Acad. Sci. U.S.A.">
        <title>Draft genome sequence of Camellia sinensis var. sinensis provides insights into the evolution of the tea genome and tea quality.</title>
        <authorList>
            <person name="Wei C."/>
            <person name="Yang H."/>
            <person name="Wang S."/>
            <person name="Zhao J."/>
            <person name="Liu C."/>
            <person name="Gao L."/>
            <person name="Xia E."/>
            <person name="Lu Y."/>
            <person name="Tai Y."/>
            <person name="She G."/>
            <person name="Sun J."/>
            <person name="Cao H."/>
            <person name="Tong W."/>
            <person name="Gao Q."/>
            <person name="Li Y."/>
            <person name="Deng W."/>
            <person name="Jiang X."/>
            <person name="Wang W."/>
            <person name="Chen Q."/>
            <person name="Zhang S."/>
            <person name="Li H."/>
            <person name="Wu J."/>
            <person name="Wang P."/>
            <person name="Li P."/>
            <person name="Shi C."/>
            <person name="Zheng F."/>
            <person name="Jian J."/>
            <person name="Huang B."/>
            <person name="Shan D."/>
            <person name="Shi M."/>
            <person name="Fang C."/>
            <person name="Yue Y."/>
            <person name="Li F."/>
            <person name="Li D."/>
            <person name="Wei S."/>
            <person name="Han B."/>
            <person name="Jiang C."/>
            <person name="Yin Y."/>
            <person name="Xia T."/>
            <person name="Zhang Z."/>
            <person name="Bennetzen J.L."/>
            <person name="Zhao S."/>
            <person name="Wan X."/>
        </authorList>
    </citation>
    <scope>NUCLEOTIDE SEQUENCE [LARGE SCALE GENOMIC DNA]</scope>
    <source>
        <strain evidence="5">cv. Shuchazao</strain>
        <tissue evidence="4">Leaf</tissue>
    </source>
</reference>
<feature type="domain" description="NB-ARC" evidence="3">
    <location>
        <begin position="129"/>
        <end position="215"/>
    </location>
</feature>
<comment type="caution">
    <text evidence="4">The sequence shown here is derived from an EMBL/GenBank/DDBJ whole genome shotgun (WGS) entry which is preliminary data.</text>
</comment>
<dbReference type="Proteomes" id="UP000306102">
    <property type="component" value="Unassembled WGS sequence"/>
</dbReference>
<dbReference type="EMBL" id="SDRB02012708">
    <property type="protein sequence ID" value="THF96912.1"/>
    <property type="molecule type" value="Genomic_DNA"/>
</dbReference>
<dbReference type="SUPFAM" id="SSF52540">
    <property type="entry name" value="P-loop containing nucleoside triphosphate hydrolases"/>
    <property type="match status" value="1"/>
</dbReference>
<evidence type="ECO:0000256" key="1">
    <source>
        <dbReference type="ARBA" id="ARBA00022821"/>
    </source>
</evidence>
<dbReference type="InterPro" id="IPR027417">
    <property type="entry name" value="P-loop_NTPase"/>
</dbReference>
<keyword evidence="2" id="KW-1133">Transmembrane helix</keyword>
<keyword evidence="2" id="KW-0812">Transmembrane</keyword>
<dbReference type="AlphaFoldDB" id="A0A4S4D3N8"/>
<protein>
    <recommendedName>
        <fullName evidence="3">NB-ARC domain-containing protein</fullName>
    </recommendedName>
</protein>
<name>A0A4S4D3N8_CAMSN</name>
<dbReference type="Pfam" id="PF00931">
    <property type="entry name" value="NB-ARC"/>
    <property type="match status" value="1"/>
</dbReference>
<dbReference type="GO" id="GO:0006952">
    <property type="term" value="P:defense response"/>
    <property type="evidence" value="ECO:0007669"/>
    <property type="project" value="UniProtKB-KW"/>
</dbReference>
<evidence type="ECO:0000313" key="4">
    <source>
        <dbReference type="EMBL" id="THF96912.1"/>
    </source>
</evidence>
<evidence type="ECO:0000259" key="3">
    <source>
        <dbReference type="Pfam" id="PF00931"/>
    </source>
</evidence>
<evidence type="ECO:0000313" key="5">
    <source>
        <dbReference type="Proteomes" id="UP000306102"/>
    </source>
</evidence>
<evidence type="ECO:0000256" key="2">
    <source>
        <dbReference type="SAM" id="Phobius"/>
    </source>
</evidence>
<gene>
    <name evidence="4" type="ORF">TEA_024250</name>
</gene>
<organism evidence="4 5">
    <name type="scientific">Camellia sinensis var. sinensis</name>
    <name type="common">China tea</name>
    <dbReference type="NCBI Taxonomy" id="542762"/>
    <lineage>
        <taxon>Eukaryota</taxon>
        <taxon>Viridiplantae</taxon>
        <taxon>Streptophyta</taxon>
        <taxon>Embryophyta</taxon>
        <taxon>Tracheophyta</taxon>
        <taxon>Spermatophyta</taxon>
        <taxon>Magnoliopsida</taxon>
        <taxon>eudicotyledons</taxon>
        <taxon>Gunneridae</taxon>
        <taxon>Pentapetalae</taxon>
        <taxon>asterids</taxon>
        <taxon>Ericales</taxon>
        <taxon>Theaceae</taxon>
        <taxon>Camellia</taxon>
    </lineage>
</organism>
<proteinExistence type="predicted"/>
<keyword evidence="1" id="KW-0611">Plant defense</keyword>
<dbReference type="InterPro" id="IPR002182">
    <property type="entry name" value="NB-ARC"/>
</dbReference>
<keyword evidence="5" id="KW-1185">Reference proteome</keyword>
<dbReference type="PANTHER" id="PTHR36766">
    <property type="entry name" value="PLANT BROAD-SPECTRUM MILDEW RESISTANCE PROTEIN RPW8"/>
    <property type="match status" value="1"/>
</dbReference>
<dbReference type="Gene3D" id="3.40.50.300">
    <property type="entry name" value="P-loop containing nucleotide triphosphate hydrolases"/>
    <property type="match status" value="1"/>
</dbReference>
<dbReference type="PANTHER" id="PTHR36766:SF40">
    <property type="entry name" value="DISEASE RESISTANCE PROTEIN RGA3"/>
    <property type="match status" value="1"/>
</dbReference>
<keyword evidence="2" id="KW-0472">Membrane</keyword>
<feature type="transmembrane region" description="Helical" evidence="2">
    <location>
        <begin position="15"/>
        <end position="35"/>
    </location>
</feature>